<proteinExistence type="inferred from homology"/>
<dbReference type="InterPro" id="IPR001362">
    <property type="entry name" value="Glyco_hydro_32"/>
</dbReference>
<dbReference type="Gene3D" id="2.60.120.560">
    <property type="entry name" value="Exo-inulinase, domain 1"/>
    <property type="match status" value="1"/>
</dbReference>
<keyword evidence="3" id="KW-0326">Glycosidase</keyword>
<protein>
    <submittedName>
        <fullName evidence="5">Glycoside hydrolase family 32 protein</fullName>
    </submittedName>
</protein>
<dbReference type="Gene3D" id="2.115.10.20">
    <property type="entry name" value="Glycosyl hydrolase domain, family 43"/>
    <property type="match status" value="1"/>
</dbReference>
<evidence type="ECO:0000256" key="3">
    <source>
        <dbReference type="ARBA" id="ARBA00023295"/>
    </source>
</evidence>
<evidence type="ECO:0000259" key="4">
    <source>
        <dbReference type="Pfam" id="PF00251"/>
    </source>
</evidence>
<organism evidence="5 6">
    <name type="scientific">Luteococcus sanguinis</name>
    <dbReference type="NCBI Taxonomy" id="174038"/>
    <lineage>
        <taxon>Bacteria</taxon>
        <taxon>Bacillati</taxon>
        <taxon>Actinomycetota</taxon>
        <taxon>Actinomycetes</taxon>
        <taxon>Propionibacteriales</taxon>
        <taxon>Propionibacteriaceae</taxon>
        <taxon>Luteococcus</taxon>
    </lineage>
</organism>
<dbReference type="GO" id="GO:0016787">
    <property type="term" value="F:hydrolase activity"/>
    <property type="evidence" value="ECO:0007669"/>
    <property type="project" value="UniProtKB-KW"/>
</dbReference>
<evidence type="ECO:0000313" key="5">
    <source>
        <dbReference type="EMBL" id="MFC6397256.1"/>
    </source>
</evidence>
<reference evidence="6" key="1">
    <citation type="journal article" date="2019" name="Int. J. Syst. Evol. Microbiol.">
        <title>The Global Catalogue of Microorganisms (GCM) 10K type strain sequencing project: providing services to taxonomists for standard genome sequencing and annotation.</title>
        <authorList>
            <consortium name="The Broad Institute Genomics Platform"/>
            <consortium name="The Broad Institute Genome Sequencing Center for Infectious Disease"/>
            <person name="Wu L."/>
            <person name="Ma J."/>
        </authorList>
    </citation>
    <scope>NUCLEOTIDE SEQUENCE [LARGE SCALE GENOMIC DNA]</scope>
    <source>
        <strain evidence="6">CGMCC 1.15277</strain>
    </source>
</reference>
<dbReference type="Pfam" id="PF00251">
    <property type="entry name" value="Glyco_hydro_32N"/>
    <property type="match status" value="1"/>
</dbReference>
<comment type="similarity">
    <text evidence="1">Belongs to the glycosyl hydrolase 32 family.</text>
</comment>
<keyword evidence="2 5" id="KW-0378">Hydrolase</keyword>
<accession>A0ABW1X5U7</accession>
<dbReference type="RefSeq" id="WP_343886501.1">
    <property type="nucleotide sequence ID" value="NZ_BAAAKI010000016.1"/>
</dbReference>
<dbReference type="PROSITE" id="PS00609">
    <property type="entry name" value="GLYCOSYL_HYDROL_F32"/>
    <property type="match status" value="1"/>
</dbReference>
<keyword evidence="6" id="KW-1185">Reference proteome</keyword>
<name>A0ABW1X5U7_9ACTN</name>
<sequence length="484" mass="53023">MPDLDHVLAGEDVGPADLGRAHVAATTETPHLRPALHFTPRDTWMNDPNGLITHRGRHHMFFQNNPHDRVWGNLSWGHSVSDDLLGWQELPVAIIGDEHEGIFSGSVVWDEHNTSGLVTDGEGPLVALYTSAYEGHPVHGTQQAQSLAWSEDEGMTWHKHPDNPVLSRGSRNFRDPKVFWHPPTQRWVMVAVEAAHRQLVIHTSADLVGWTLASTFGPAGAPEGIWECPDLVEVPCEGEARSRWVLLMSIGSHGPAGGSGMQWFLGDFDGYTFVAENPEQVRWFDHGPDQYAAVSFSGVDGPPRVMGWMSNWVYAGKSPTRPWASAMSLVRELTLDGDELRQTPLLPPTVPAELDTNGLARGFGAWQLRGVLPAEECLITLSRSGPDLRTSLSVHRVQDSLIIDRAEGSIVPVHEGHESFRIPLPEGPVEFRLVEDHGLVEIFLADGLLTACVQTFPSDAPLKVEAVGVQVALEGLSQETRVGG</sequence>
<evidence type="ECO:0000313" key="6">
    <source>
        <dbReference type="Proteomes" id="UP001596266"/>
    </source>
</evidence>
<dbReference type="InterPro" id="IPR013148">
    <property type="entry name" value="Glyco_hydro_32_N"/>
</dbReference>
<dbReference type="CDD" id="cd18622">
    <property type="entry name" value="GH32_Inu-like"/>
    <property type="match status" value="1"/>
</dbReference>
<evidence type="ECO:0000256" key="1">
    <source>
        <dbReference type="ARBA" id="ARBA00009902"/>
    </source>
</evidence>
<feature type="domain" description="Glycosyl hydrolase family 32 N-terminal" evidence="4">
    <location>
        <begin position="37"/>
        <end position="344"/>
    </location>
</feature>
<dbReference type="InterPro" id="IPR018053">
    <property type="entry name" value="Glyco_hydro_32_AS"/>
</dbReference>
<dbReference type="InterPro" id="IPR023296">
    <property type="entry name" value="Glyco_hydro_beta-prop_sf"/>
</dbReference>
<comment type="caution">
    <text evidence="5">The sequence shown here is derived from an EMBL/GenBank/DDBJ whole genome shotgun (WGS) entry which is preliminary data.</text>
</comment>
<dbReference type="SUPFAM" id="SSF75005">
    <property type="entry name" value="Arabinanase/levansucrase/invertase"/>
    <property type="match status" value="1"/>
</dbReference>
<dbReference type="PANTHER" id="PTHR42800:SF1">
    <property type="entry name" value="EXOINULINASE INUD (AFU_ORTHOLOGUE AFUA_5G00480)"/>
    <property type="match status" value="1"/>
</dbReference>
<dbReference type="Proteomes" id="UP001596266">
    <property type="component" value="Unassembled WGS sequence"/>
</dbReference>
<dbReference type="PANTHER" id="PTHR42800">
    <property type="entry name" value="EXOINULINASE INUD (AFU_ORTHOLOGUE AFUA_5G00480)"/>
    <property type="match status" value="1"/>
</dbReference>
<evidence type="ECO:0000256" key="2">
    <source>
        <dbReference type="ARBA" id="ARBA00022801"/>
    </source>
</evidence>
<gene>
    <name evidence="5" type="ORF">ACFP57_09725</name>
</gene>
<dbReference type="EMBL" id="JBHSUA010000019">
    <property type="protein sequence ID" value="MFC6397256.1"/>
    <property type="molecule type" value="Genomic_DNA"/>
</dbReference>
<dbReference type="SMART" id="SM00640">
    <property type="entry name" value="Glyco_32"/>
    <property type="match status" value="1"/>
</dbReference>